<name>A0AAN9PHA5_CANGL</name>
<dbReference type="AlphaFoldDB" id="A0AAN9PHA5"/>
<dbReference type="Proteomes" id="UP001367508">
    <property type="component" value="Unassembled WGS sequence"/>
</dbReference>
<protein>
    <submittedName>
        <fullName evidence="2">Uncharacterized protein</fullName>
    </submittedName>
</protein>
<evidence type="ECO:0000313" key="2">
    <source>
        <dbReference type="EMBL" id="KAK7298431.1"/>
    </source>
</evidence>
<gene>
    <name evidence="2" type="ORF">VNO77_46891</name>
    <name evidence="1" type="ORF">VNO77_49270</name>
</gene>
<evidence type="ECO:0000313" key="3">
    <source>
        <dbReference type="Proteomes" id="UP001367508"/>
    </source>
</evidence>
<keyword evidence="3" id="KW-1185">Reference proteome</keyword>
<accession>A0AAN9PHA5</accession>
<dbReference type="EMBL" id="JAYMYQ010000028">
    <property type="protein sequence ID" value="KAK7298431.1"/>
    <property type="molecule type" value="Genomic_DNA"/>
</dbReference>
<dbReference type="EMBL" id="JAYMYQ010000056">
    <property type="protein sequence ID" value="KAK7296949.1"/>
    <property type="molecule type" value="Genomic_DNA"/>
</dbReference>
<comment type="caution">
    <text evidence="2">The sequence shown here is derived from an EMBL/GenBank/DDBJ whole genome shotgun (WGS) entry which is preliminary data.</text>
</comment>
<sequence>MLTGLESKWGTYLPPVSISCQTLARPASYSFLGRDPRAFFFSRGDFENQPTDKSVAQGAAKPNSFKAKGGLTYLTFPDAESSYSNLAMLIEQEKFSDDMDPQEMDENLQLLRGRTLSRLVDEIFSPFRILSPTHLCPLSPKRKEESGKRTET</sequence>
<proteinExistence type="predicted"/>
<reference evidence="2 3" key="1">
    <citation type="submission" date="2024-01" db="EMBL/GenBank/DDBJ databases">
        <title>The genomes of 5 underutilized Papilionoideae crops provide insights into root nodulation and disease resistanc.</title>
        <authorList>
            <person name="Jiang F."/>
        </authorList>
    </citation>
    <scope>NUCLEOTIDE SEQUENCE [LARGE SCALE GENOMIC DNA]</scope>
    <source>
        <strain evidence="2">LVBAO_FW01</strain>
        <tissue evidence="2">Leaves</tissue>
    </source>
</reference>
<organism evidence="2 3">
    <name type="scientific">Canavalia gladiata</name>
    <name type="common">Sword bean</name>
    <name type="synonym">Dolichos gladiatus</name>
    <dbReference type="NCBI Taxonomy" id="3824"/>
    <lineage>
        <taxon>Eukaryota</taxon>
        <taxon>Viridiplantae</taxon>
        <taxon>Streptophyta</taxon>
        <taxon>Embryophyta</taxon>
        <taxon>Tracheophyta</taxon>
        <taxon>Spermatophyta</taxon>
        <taxon>Magnoliopsida</taxon>
        <taxon>eudicotyledons</taxon>
        <taxon>Gunneridae</taxon>
        <taxon>Pentapetalae</taxon>
        <taxon>rosids</taxon>
        <taxon>fabids</taxon>
        <taxon>Fabales</taxon>
        <taxon>Fabaceae</taxon>
        <taxon>Papilionoideae</taxon>
        <taxon>50 kb inversion clade</taxon>
        <taxon>NPAAA clade</taxon>
        <taxon>indigoferoid/millettioid clade</taxon>
        <taxon>Phaseoleae</taxon>
        <taxon>Canavalia</taxon>
    </lineage>
</organism>
<evidence type="ECO:0000313" key="1">
    <source>
        <dbReference type="EMBL" id="KAK7296949.1"/>
    </source>
</evidence>